<sequence>MNLFLIKMLSETISLFPEVLEEENFTRKKELLK</sequence>
<dbReference type="Proteomes" id="UP000000585">
    <property type="component" value="Chromosome"/>
</dbReference>
<accession>A0A0H2URF7</accession>
<evidence type="ECO:0000313" key="1">
    <source>
        <dbReference type="EMBL" id="AAK75796.1"/>
    </source>
</evidence>
<dbReference type="PaxDb" id="170187-SP_1718"/>
<protein>
    <submittedName>
        <fullName evidence="1">Uncharacterized protein</fullName>
    </submittedName>
</protein>
<gene>
    <name evidence="1" type="ordered locus">SP_1718</name>
</gene>
<dbReference type="EnsemblBacteria" id="AAK75796">
    <property type="protein sequence ID" value="AAK75796"/>
    <property type="gene ID" value="SP_1718"/>
</dbReference>
<dbReference type="EMBL" id="AE005672">
    <property type="protein sequence ID" value="AAK75796.1"/>
    <property type="molecule type" value="Genomic_DNA"/>
</dbReference>
<keyword evidence="2" id="KW-1185">Reference proteome</keyword>
<evidence type="ECO:0000313" key="2">
    <source>
        <dbReference type="Proteomes" id="UP000000585"/>
    </source>
</evidence>
<dbReference type="AlphaFoldDB" id="A0A0H2URF7"/>
<organism evidence="1 2">
    <name type="scientific">Streptococcus pneumoniae serotype 4 (strain ATCC BAA-334 / TIGR4)</name>
    <dbReference type="NCBI Taxonomy" id="170187"/>
    <lineage>
        <taxon>Bacteria</taxon>
        <taxon>Bacillati</taxon>
        <taxon>Bacillota</taxon>
        <taxon>Bacilli</taxon>
        <taxon>Lactobacillales</taxon>
        <taxon>Streptococcaceae</taxon>
        <taxon>Streptococcus</taxon>
    </lineage>
</organism>
<proteinExistence type="predicted"/>
<dbReference type="KEGG" id="spn:SP_1718"/>
<name>A0A0H2URF7_STRPN</name>
<reference evidence="1 2" key="1">
    <citation type="journal article" date="2001" name="Science">
        <title>Complete genome sequence of a virulent isolate of Streptococcus pneumoniae.</title>
        <authorList>
            <person name="Tettelin H."/>
            <person name="Nelson K.E."/>
            <person name="Paulsen I.T."/>
            <person name="Eisen J.A."/>
            <person name="Read T.D."/>
            <person name="Peterson S."/>
            <person name="Heidelberg J."/>
            <person name="DeBoy R.T."/>
            <person name="Haft D.H."/>
            <person name="Dodson R.J."/>
            <person name="Durkin A.S."/>
            <person name="Gwinn M."/>
            <person name="Kolonay J.F."/>
            <person name="Nelson W.C."/>
            <person name="Peterson J.D."/>
            <person name="Umayam L.A."/>
            <person name="White O."/>
            <person name="Salzberg S.L."/>
            <person name="Lewis M.R."/>
            <person name="Radune D."/>
            <person name="Holtzapple E."/>
            <person name="Khouri H."/>
            <person name="Wolf A.M."/>
            <person name="Utterback T.R."/>
            <person name="Hansen C.L."/>
            <person name="McDonald L.A."/>
            <person name="Feldblyum T.V."/>
            <person name="Angiuoli S."/>
            <person name="Dickinson T."/>
            <person name="Hickey E.K."/>
            <person name="Holt I.E."/>
            <person name="Loftus B.J."/>
            <person name="Yang F."/>
            <person name="Smith H.O."/>
            <person name="Venter J.C."/>
            <person name="Dougherty B.A."/>
            <person name="Morrison D.A."/>
            <person name="Hollingshead S.K."/>
            <person name="Fraser C.M."/>
        </authorList>
    </citation>
    <scope>NUCLEOTIDE SEQUENCE [LARGE SCALE GENOMIC DNA]</scope>
    <source>
        <strain evidence="2">ATCC BAA-334 / TIGR4</strain>
    </source>
</reference>